<keyword evidence="2" id="KW-0812">Transmembrane</keyword>
<dbReference type="InterPro" id="IPR013694">
    <property type="entry name" value="VIT"/>
</dbReference>
<feature type="transmembrane region" description="Helical" evidence="2">
    <location>
        <begin position="20"/>
        <end position="41"/>
    </location>
</feature>
<evidence type="ECO:0000259" key="3">
    <source>
        <dbReference type="PROSITE" id="PS51468"/>
    </source>
</evidence>
<feature type="transmembrane region" description="Helical" evidence="2">
    <location>
        <begin position="101"/>
        <end position="120"/>
    </location>
</feature>
<dbReference type="InterPro" id="IPR014270">
    <property type="entry name" value="PEP-CTERM_IMP"/>
</dbReference>
<gene>
    <name evidence="4" type="ORF">QQ91_0012400</name>
</gene>
<accession>A0ABD4T4P1</accession>
<dbReference type="EMBL" id="JTHE03000066">
    <property type="protein sequence ID" value="MCM1983619.1"/>
    <property type="molecule type" value="Genomic_DNA"/>
</dbReference>
<feature type="transmembrane region" description="Helical" evidence="2">
    <location>
        <begin position="61"/>
        <end position="81"/>
    </location>
</feature>
<keyword evidence="5" id="KW-1185">Reference proteome</keyword>
<evidence type="ECO:0000313" key="4">
    <source>
        <dbReference type="EMBL" id="MCM1983619.1"/>
    </source>
</evidence>
<dbReference type="Pfam" id="PF08487">
    <property type="entry name" value="VIT"/>
    <property type="match status" value="1"/>
</dbReference>
<reference evidence="4 5" key="1">
    <citation type="journal article" date="2015" name="Genome Announc.">
        <title>Draft Genome Sequence of Filamentous Marine Cyanobacterium Lyngbya confervoides Strain BDU141951.</title>
        <authorList>
            <person name="Chandrababunaidu M.M."/>
            <person name="Sen D."/>
            <person name="Tripathy S."/>
        </authorList>
    </citation>
    <scope>NUCLEOTIDE SEQUENCE [LARGE SCALE GENOMIC DNA]</scope>
    <source>
        <strain evidence="4 5">BDU141951</strain>
    </source>
</reference>
<evidence type="ECO:0000256" key="2">
    <source>
        <dbReference type="SAM" id="Phobius"/>
    </source>
</evidence>
<organism evidence="4 5">
    <name type="scientific">Lyngbya confervoides BDU141951</name>
    <dbReference type="NCBI Taxonomy" id="1574623"/>
    <lineage>
        <taxon>Bacteria</taxon>
        <taxon>Bacillati</taxon>
        <taxon>Cyanobacteriota</taxon>
        <taxon>Cyanophyceae</taxon>
        <taxon>Oscillatoriophycideae</taxon>
        <taxon>Oscillatoriales</taxon>
        <taxon>Microcoleaceae</taxon>
        <taxon>Lyngbya</taxon>
    </lineage>
</organism>
<feature type="transmembrane region" description="Helical" evidence="2">
    <location>
        <begin position="126"/>
        <end position="146"/>
    </location>
</feature>
<dbReference type="PROSITE" id="PS51468">
    <property type="entry name" value="VIT"/>
    <property type="match status" value="1"/>
</dbReference>
<feature type="region of interest" description="Disordered" evidence="1">
    <location>
        <begin position="865"/>
        <end position="885"/>
    </location>
</feature>
<feature type="transmembrane region" description="Helical" evidence="2">
    <location>
        <begin position="244"/>
        <end position="262"/>
    </location>
</feature>
<feature type="region of interest" description="Disordered" evidence="1">
    <location>
        <begin position="921"/>
        <end position="941"/>
    </location>
</feature>
<feature type="compositionally biased region" description="Low complexity" evidence="1">
    <location>
        <begin position="874"/>
        <end position="885"/>
    </location>
</feature>
<dbReference type="AlphaFoldDB" id="A0ABD4T4P1"/>
<evidence type="ECO:0000313" key="5">
    <source>
        <dbReference type="Proteomes" id="UP000031561"/>
    </source>
</evidence>
<dbReference type="RefSeq" id="WP_166282511.1">
    <property type="nucleotide sequence ID" value="NZ_JTHE03000066.1"/>
</dbReference>
<name>A0ABD4T4P1_9CYAN</name>
<keyword evidence="2" id="KW-1133">Transmembrane helix</keyword>
<feature type="domain" description="VIT" evidence="3">
    <location>
        <begin position="390"/>
        <end position="521"/>
    </location>
</feature>
<feature type="transmembrane region" description="Helical" evidence="2">
    <location>
        <begin position="193"/>
        <end position="224"/>
    </location>
</feature>
<dbReference type="NCBIfam" id="TIGR02921">
    <property type="entry name" value="PEP_integral"/>
    <property type="match status" value="1"/>
</dbReference>
<proteinExistence type="predicted"/>
<protein>
    <submittedName>
        <fullName evidence="4">TIGR02921 family PEP-CTERM protein</fullName>
    </submittedName>
</protein>
<evidence type="ECO:0000256" key="1">
    <source>
        <dbReference type="SAM" id="MobiDB-lite"/>
    </source>
</evidence>
<keyword evidence="2" id="KW-0472">Membrane</keyword>
<comment type="caution">
    <text evidence="4">The sequence shown here is derived from an EMBL/GenBank/DDBJ whole genome shotgun (WGS) entry which is preliminary data.</text>
</comment>
<feature type="transmembrane region" description="Helical" evidence="2">
    <location>
        <begin position="158"/>
        <end position="181"/>
    </location>
</feature>
<sequence>MSSSSSSPAPSPVKEVFQILFAIFFWLFNGTLLLIVFLGFLPFWGREILSDAARGEVPFSILVPVLGLLGVPTASTAMGTLRQIHRRKASPARPPLSLFQIFYGIEAPLLTIFTLRLFFLRDLTPAATFLCGTVALGSLALIHWLLTAQHPETERATWGHLAGLTLMLVSVLYLAAIALFYLPPTLWFVGAGILFILVYFVILFPVAVMTLGWITMPFGMAALFFNSWRQIAQQLGRRGGTEKVLAAVGLVLAVWLGLLAMLQQQPQHRAFELLASQPAPSQTVQEHRQALLKESETIRQGLLNAYLAPYRYPLLESQGIFNLYQSLLGDRLAQMMQSAYNVVIAPFAYQGPGTDPDKAASLYAEFFDTPILRGEQAAIQRALQSTFDRAQAKAGLLDVRAERVKLEQQDIQVTPHGDWAEIELHEVYANTTFDQTEVLYLFSLPESATITGLWLGETGDRAQRYDPIVSTRGAAQQVYNDQLQQRVDPALLEQVGPRNYRLRAFPIPPMNQDQLPQDGQPDRMHLWMTYQVMQQAGQWPLPQLHEQRNIFWRNSTRRTLNGVSQRGHKQWLPASLPAEPMAPMAHQTQLPGGYLLANPIDETAYTLPTGQHLALILDGSYSMKAHQRELKATFAWLQEAILPNNPTDLFLTQIGSDPATPVTEVQTFQPEEALFYGRIQPSQMLRQFNQAIAGTSKSYDAIVLITDTGSYELTEDSDDPVAITAPLWLVHVGGLQPAYDDATLEAIQRTGGSVSTQVQEVMTRIATQPSLGPGTSLLNVVDGYAWFLSQRPDPQVPITPDLDPMAARQWVAQVSESVQPEELAQLDAIHALAQQNQIVTPYSSMLVLVNADQKRQLQAAEDREDRFDREVEDQQLPQPQQALAPVSGVPEPAEWLLFLAGTGLLGLLYWQRMMNLQAVPSGTEAEDAPHLSLEPWSRPRR</sequence>
<dbReference type="Proteomes" id="UP000031561">
    <property type="component" value="Unassembled WGS sequence"/>
</dbReference>